<dbReference type="VEuPathDB" id="VectorBase:RPRC008392"/>
<proteinExistence type="predicted"/>
<keyword evidence="2" id="KW-0472">Membrane</keyword>
<evidence type="ECO:0000256" key="1">
    <source>
        <dbReference type="SAM" id="MobiDB-lite"/>
    </source>
</evidence>
<feature type="compositionally biased region" description="Polar residues" evidence="1">
    <location>
        <begin position="214"/>
        <end position="223"/>
    </location>
</feature>
<dbReference type="HOGENOM" id="CLU_981121_0_0_1"/>
<keyword evidence="4" id="KW-1185">Reference proteome</keyword>
<evidence type="ECO:0000256" key="2">
    <source>
        <dbReference type="SAM" id="Phobius"/>
    </source>
</evidence>
<feature type="transmembrane region" description="Helical" evidence="2">
    <location>
        <begin position="12"/>
        <end position="30"/>
    </location>
</feature>
<protein>
    <submittedName>
        <fullName evidence="3">Uncharacterized protein</fullName>
    </submittedName>
</protein>
<dbReference type="Proteomes" id="UP000015103">
    <property type="component" value="Unassembled WGS sequence"/>
</dbReference>
<evidence type="ECO:0000313" key="3">
    <source>
        <dbReference type="EnsemblMetazoa" id="RPRC008392-PA"/>
    </source>
</evidence>
<keyword evidence="2" id="KW-0812">Transmembrane</keyword>
<dbReference type="EMBL" id="ACPB03006433">
    <property type="status" value="NOT_ANNOTATED_CDS"/>
    <property type="molecule type" value="Genomic_DNA"/>
</dbReference>
<feature type="region of interest" description="Disordered" evidence="1">
    <location>
        <begin position="214"/>
        <end position="236"/>
    </location>
</feature>
<feature type="transmembrane region" description="Helical" evidence="2">
    <location>
        <begin position="36"/>
        <end position="55"/>
    </location>
</feature>
<reference evidence="3" key="1">
    <citation type="submission" date="2015-05" db="UniProtKB">
        <authorList>
            <consortium name="EnsemblMetazoa"/>
        </authorList>
    </citation>
    <scope>IDENTIFICATION</scope>
</reference>
<dbReference type="EnsemblMetazoa" id="RPRC008392-RA">
    <property type="protein sequence ID" value="RPRC008392-PA"/>
    <property type="gene ID" value="RPRC008392"/>
</dbReference>
<dbReference type="GeneID" id="141460155"/>
<accession>T1HWH2</accession>
<name>T1HWH2_RHOPR</name>
<sequence length="284" mass="32331">MQDFWDKWGGWITKVMAILIATAYIVTVSMVHNSPYVWLSLILVLMLCFTMFAYTKSPPIIRWSRSNVQSTTTNQNNEPEMTEVPAAIWMTDIPPSYSYVMETNAPVTPPPSYGSAILMFPWIAREQQSPDVSRLIENSRFRSVSRQVSETSGIYNGAFSRQTSRTDALSTDHCHGTLSRQTSRQDGFSTVRPLSAISRQISQVTIMSRQISMQECKQNQQPKTKLHEQGGDNDEWNENYSSVLINVEHITLQSESAPQVSNDSEMEENDQTINDKDKSIQQRF</sequence>
<dbReference type="EMBL" id="ACPB03006432">
    <property type="status" value="NOT_ANNOTATED_CDS"/>
    <property type="molecule type" value="Genomic_DNA"/>
</dbReference>
<dbReference type="RefSeq" id="XP_073995960.1">
    <property type="nucleotide sequence ID" value="XM_074139859.1"/>
</dbReference>
<feature type="compositionally biased region" description="Basic and acidic residues" evidence="1">
    <location>
        <begin position="273"/>
        <end position="284"/>
    </location>
</feature>
<dbReference type="AlphaFoldDB" id="T1HWH2"/>
<organism evidence="3 4">
    <name type="scientific">Rhodnius prolixus</name>
    <name type="common">Triatomid bug</name>
    <dbReference type="NCBI Taxonomy" id="13249"/>
    <lineage>
        <taxon>Eukaryota</taxon>
        <taxon>Metazoa</taxon>
        <taxon>Ecdysozoa</taxon>
        <taxon>Arthropoda</taxon>
        <taxon>Hexapoda</taxon>
        <taxon>Insecta</taxon>
        <taxon>Pterygota</taxon>
        <taxon>Neoptera</taxon>
        <taxon>Paraneoptera</taxon>
        <taxon>Hemiptera</taxon>
        <taxon>Heteroptera</taxon>
        <taxon>Panheteroptera</taxon>
        <taxon>Cimicomorpha</taxon>
        <taxon>Reduviidae</taxon>
        <taxon>Triatominae</taxon>
        <taxon>Rhodnius</taxon>
    </lineage>
</organism>
<evidence type="ECO:0000313" key="4">
    <source>
        <dbReference type="Proteomes" id="UP000015103"/>
    </source>
</evidence>
<keyword evidence="2" id="KW-1133">Transmembrane helix</keyword>
<feature type="region of interest" description="Disordered" evidence="1">
    <location>
        <begin position="255"/>
        <end position="284"/>
    </location>
</feature>
<dbReference type="InParanoid" id="T1HWH2"/>